<evidence type="ECO:0000313" key="6">
    <source>
        <dbReference type="Proteomes" id="UP001159428"/>
    </source>
</evidence>
<feature type="domain" description="Ig-like" evidence="4">
    <location>
        <begin position="260"/>
        <end position="350"/>
    </location>
</feature>
<reference evidence="5 6" key="1">
    <citation type="submission" date="2022-05" db="EMBL/GenBank/DDBJ databases">
        <authorList>
            <consortium name="Genoscope - CEA"/>
            <person name="William W."/>
        </authorList>
    </citation>
    <scope>NUCLEOTIDE SEQUENCE [LARGE SCALE GENOMIC DNA]</scope>
</reference>
<dbReference type="InterPro" id="IPR007110">
    <property type="entry name" value="Ig-like_dom"/>
</dbReference>
<dbReference type="InterPro" id="IPR003598">
    <property type="entry name" value="Ig_sub2"/>
</dbReference>
<dbReference type="InterPro" id="IPR036179">
    <property type="entry name" value="Ig-like_dom_sf"/>
</dbReference>
<dbReference type="InterPro" id="IPR003599">
    <property type="entry name" value="Ig_sub"/>
</dbReference>
<dbReference type="SUPFAM" id="SSF48726">
    <property type="entry name" value="Immunoglobulin"/>
    <property type="match status" value="4"/>
</dbReference>
<dbReference type="SMART" id="SM00408">
    <property type="entry name" value="IGc2"/>
    <property type="match status" value="4"/>
</dbReference>
<protein>
    <recommendedName>
        <fullName evidence="4">Ig-like domain-containing protein</fullName>
    </recommendedName>
</protein>
<accession>A0AAU9W4E2</accession>
<dbReference type="InterPro" id="IPR013098">
    <property type="entry name" value="Ig_I-set"/>
</dbReference>
<dbReference type="Proteomes" id="UP001159428">
    <property type="component" value="Unassembled WGS sequence"/>
</dbReference>
<keyword evidence="3" id="KW-0812">Transmembrane</keyword>
<gene>
    <name evidence="5" type="ORF">PMEA_00035239</name>
</gene>
<feature type="domain" description="Ig-like" evidence="4">
    <location>
        <begin position="359"/>
        <end position="449"/>
    </location>
</feature>
<comment type="caution">
    <text evidence="5">The sequence shown here is derived from an EMBL/GenBank/DDBJ whole genome shotgun (WGS) entry which is preliminary data.</text>
</comment>
<evidence type="ECO:0000256" key="3">
    <source>
        <dbReference type="SAM" id="Phobius"/>
    </source>
</evidence>
<dbReference type="PROSITE" id="PS50835">
    <property type="entry name" value="IG_LIKE"/>
    <property type="match status" value="4"/>
</dbReference>
<keyword evidence="1" id="KW-1015">Disulfide bond</keyword>
<evidence type="ECO:0000259" key="4">
    <source>
        <dbReference type="PROSITE" id="PS50835"/>
    </source>
</evidence>
<dbReference type="PANTHER" id="PTHR45080:SF28">
    <property type="entry name" value="HEMICENTIN-2"/>
    <property type="match status" value="1"/>
</dbReference>
<evidence type="ECO:0000256" key="2">
    <source>
        <dbReference type="ARBA" id="ARBA00023319"/>
    </source>
</evidence>
<keyword evidence="3" id="KW-1133">Transmembrane helix</keyword>
<name>A0AAU9W4E2_9CNID</name>
<dbReference type="GO" id="GO:0007156">
    <property type="term" value="P:homophilic cell adhesion via plasma membrane adhesion molecules"/>
    <property type="evidence" value="ECO:0007669"/>
    <property type="project" value="TreeGrafter"/>
</dbReference>
<feature type="domain" description="Ig-like" evidence="4">
    <location>
        <begin position="154"/>
        <end position="247"/>
    </location>
</feature>
<dbReference type="SMART" id="SM00409">
    <property type="entry name" value="IG"/>
    <property type="match status" value="4"/>
</dbReference>
<dbReference type="Gene3D" id="2.60.40.10">
    <property type="entry name" value="Immunoglobulins"/>
    <property type="match status" value="4"/>
</dbReference>
<keyword evidence="3" id="KW-0472">Membrane</keyword>
<evidence type="ECO:0000313" key="5">
    <source>
        <dbReference type="EMBL" id="CAH3103693.1"/>
    </source>
</evidence>
<feature type="domain" description="Ig-like" evidence="4">
    <location>
        <begin position="42"/>
        <end position="146"/>
    </location>
</feature>
<sequence>MMSSFWLREASICLVLSTLTGALWILPFVKGETCDSKLKIRPVVDISSSPENNRLPFGASVTLACTAEPRTLDKGYHDRWVNYIEWYDPQNKETGAKCRQPSNIHAHKRKLSCPLVLKNLTVDKFGRYTCQAGNGYRNHCTRKSFEIVIQGSAPELVGVPRNQSTDIGANVTFKCTATGLPKPNISWIKNNDSFALQFNPRVTFINNPHSLTNHKTMHSQLFITRVKKEDFGKYQCEAKNSGGKNLSLPAFLTPKDAQKPTIVEGPKNQSVLIGSNATLSCTARGLPRPTIYWVKDNATYPSQSDPRARVIPDGRTNRSHLFIMRVEMEDYGKYQCIANNSIGRSQSGVAVLNIDAQKPAIVEGPKNQSVLIGSDATLSCTARGLPRPTIHWIKDNASYPLQSNSRVRVIPDGRTNRSHLFITRLQMEGFGKYQCITNNSIGRSQSGVAVLNIATPTSTHKNGEPENSASQTTIVAVSCTLVAVVICVVTGFVWNRRKNRDKEENAHFCPYFVCSKLSFPPLWVCEYLMQKHAGACTTHFHGVYEAVQSEKNYVPYLHTLELSNLRIIVMKDVASISAKLVSILIKQTLFKSHTTSKSKCERFQFVEFKCSITNQMMMMMIKVKHACWIDIIIAYSLQLYNRNENLQKR</sequence>
<proteinExistence type="predicted"/>
<dbReference type="Pfam" id="PF13927">
    <property type="entry name" value="Ig_3"/>
    <property type="match status" value="1"/>
</dbReference>
<organism evidence="5 6">
    <name type="scientific">Pocillopora meandrina</name>
    <dbReference type="NCBI Taxonomy" id="46732"/>
    <lineage>
        <taxon>Eukaryota</taxon>
        <taxon>Metazoa</taxon>
        <taxon>Cnidaria</taxon>
        <taxon>Anthozoa</taxon>
        <taxon>Hexacorallia</taxon>
        <taxon>Scleractinia</taxon>
        <taxon>Astrocoeniina</taxon>
        <taxon>Pocilloporidae</taxon>
        <taxon>Pocillopora</taxon>
    </lineage>
</organism>
<dbReference type="PANTHER" id="PTHR45080">
    <property type="entry name" value="CONTACTIN 5"/>
    <property type="match status" value="1"/>
</dbReference>
<dbReference type="InterPro" id="IPR013783">
    <property type="entry name" value="Ig-like_fold"/>
</dbReference>
<dbReference type="Pfam" id="PF07679">
    <property type="entry name" value="I-set"/>
    <property type="match status" value="2"/>
</dbReference>
<keyword evidence="6" id="KW-1185">Reference proteome</keyword>
<feature type="transmembrane region" description="Helical" evidence="3">
    <location>
        <begin position="474"/>
        <end position="494"/>
    </location>
</feature>
<dbReference type="InterPro" id="IPR050958">
    <property type="entry name" value="Cell_Adh-Cytoskel_Orgn"/>
</dbReference>
<evidence type="ECO:0000256" key="1">
    <source>
        <dbReference type="ARBA" id="ARBA00023157"/>
    </source>
</evidence>
<dbReference type="AlphaFoldDB" id="A0AAU9W4E2"/>
<dbReference type="GO" id="GO:0005886">
    <property type="term" value="C:plasma membrane"/>
    <property type="evidence" value="ECO:0007669"/>
    <property type="project" value="TreeGrafter"/>
</dbReference>
<dbReference type="EMBL" id="CALNXJ010000009">
    <property type="protein sequence ID" value="CAH3103693.1"/>
    <property type="molecule type" value="Genomic_DNA"/>
</dbReference>
<keyword evidence="2" id="KW-0393">Immunoglobulin domain</keyword>
<dbReference type="FunFam" id="2.60.40.10:FF:000032">
    <property type="entry name" value="palladin isoform X1"/>
    <property type="match status" value="3"/>
</dbReference>